<dbReference type="AlphaFoldDB" id="A0A0W1REC6"/>
<keyword evidence="2" id="KW-1185">Reference proteome</keyword>
<gene>
    <name evidence="1" type="ORF">AUR64_04010</name>
</gene>
<protein>
    <submittedName>
        <fullName evidence="1">Uncharacterized protein</fullName>
    </submittedName>
</protein>
<reference evidence="1 2" key="1">
    <citation type="submission" date="2015-12" db="EMBL/GenBank/DDBJ databases">
        <title>Haloprofundus marisrubri gen. nov., sp. nov., an extremely halophilic archaeon isolated from the Discovery deep brine-seawater interface in the Red Sea.</title>
        <authorList>
            <person name="Zhang G."/>
            <person name="Stingl U."/>
            <person name="Rashid M."/>
        </authorList>
    </citation>
    <scope>NUCLEOTIDE SEQUENCE [LARGE SCALE GENOMIC DNA]</scope>
    <source>
        <strain evidence="1 2">SB9</strain>
    </source>
</reference>
<proteinExistence type="predicted"/>
<evidence type="ECO:0000313" key="2">
    <source>
        <dbReference type="Proteomes" id="UP000054387"/>
    </source>
</evidence>
<organism evidence="1 2">
    <name type="scientific">Haloprofundus marisrubri</name>
    <dbReference type="NCBI Taxonomy" id="1514971"/>
    <lineage>
        <taxon>Archaea</taxon>
        <taxon>Methanobacteriati</taxon>
        <taxon>Methanobacteriota</taxon>
        <taxon>Stenosarchaea group</taxon>
        <taxon>Halobacteria</taxon>
        <taxon>Halobacteriales</taxon>
        <taxon>Haloferacaceae</taxon>
        <taxon>Haloprofundus</taxon>
    </lineage>
</organism>
<dbReference type="Proteomes" id="UP000054387">
    <property type="component" value="Unassembled WGS sequence"/>
</dbReference>
<dbReference type="EMBL" id="LOPU01000004">
    <property type="protein sequence ID" value="KTG11427.1"/>
    <property type="molecule type" value="Genomic_DNA"/>
</dbReference>
<name>A0A0W1REC6_9EURY</name>
<evidence type="ECO:0000313" key="1">
    <source>
        <dbReference type="EMBL" id="KTG11427.1"/>
    </source>
</evidence>
<sequence length="138" mass="16146">MPFEGRDAKINLINRKNDQVEIIISDIPTPGYYHTDYNYRELLDDDDSRHAHATAKWILKDAGKHLQKYDWSESSAKSNNPNLYLKDVYFKCSRNDVDDAVMDAKKFLTELEENVLRHSREFEVNLQNPPSEIIQNSD</sequence>
<accession>A0A0W1REC6</accession>
<comment type="caution">
    <text evidence="1">The sequence shown here is derived from an EMBL/GenBank/DDBJ whole genome shotgun (WGS) entry which is preliminary data.</text>
</comment>